<evidence type="ECO:0000256" key="2">
    <source>
        <dbReference type="ARBA" id="ARBA00022692"/>
    </source>
</evidence>
<comment type="subcellular location">
    <subcellularLocation>
        <location evidence="1">Membrane</location>
        <topology evidence="1">Multi-pass membrane protein</topology>
    </subcellularLocation>
</comment>
<dbReference type="GO" id="GO:0016020">
    <property type="term" value="C:membrane"/>
    <property type="evidence" value="ECO:0007669"/>
    <property type="project" value="UniProtKB-SubCell"/>
</dbReference>
<proteinExistence type="inferred from homology"/>
<evidence type="ECO:0000256" key="6">
    <source>
        <dbReference type="SAM" id="MobiDB-lite"/>
    </source>
</evidence>
<dbReference type="PANTHER" id="PTHR33048">
    <property type="entry name" value="PTH11-LIKE INTEGRAL MEMBRANE PROTEIN (AFU_ORTHOLOGUE AFUA_5G11245)"/>
    <property type="match status" value="1"/>
</dbReference>
<protein>
    <recommendedName>
        <fullName evidence="8">Rhodopsin domain-containing protein</fullName>
    </recommendedName>
</protein>
<feature type="transmembrane region" description="Helical" evidence="7">
    <location>
        <begin position="194"/>
        <end position="213"/>
    </location>
</feature>
<feature type="transmembrane region" description="Helical" evidence="7">
    <location>
        <begin position="47"/>
        <end position="67"/>
    </location>
</feature>
<evidence type="ECO:0000259" key="8">
    <source>
        <dbReference type="Pfam" id="PF20684"/>
    </source>
</evidence>
<feature type="transmembrane region" description="Helical" evidence="7">
    <location>
        <begin position="262"/>
        <end position="286"/>
    </location>
</feature>
<name>A0AAV9HAY9_9PEZI</name>
<gene>
    <name evidence="9" type="ORF">QBC42DRAFT_350180</name>
</gene>
<organism evidence="9 10">
    <name type="scientific">Cladorrhinum samala</name>
    <dbReference type="NCBI Taxonomy" id="585594"/>
    <lineage>
        <taxon>Eukaryota</taxon>
        <taxon>Fungi</taxon>
        <taxon>Dikarya</taxon>
        <taxon>Ascomycota</taxon>
        <taxon>Pezizomycotina</taxon>
        <taxon>Sordariomycetes</taxon>
        <taxon>Sordariomycetidae</taxon>
        <taxon>Sordariales</taxon>
        <taxon>Podosporaceae</taxon>
        <taxon>Cladorrhinum</taxon>
    </lineage>
</organism>
<feature type="region of interest" description="Disordered" evidence="6">
    <location>
        <begin position="401"/>
        <end position="421"/>
    </location>
</feature>
<evidence type="ECO:0000256" key="4">
    <source>
        <dbReference type="ARBA" id="ARBA00023136"/>
    </source>
</evidence>
<evidence type="ECO:0000256" key="1">
    <source>
        <dbReference type="ARBA" id="ARBA00004141"/>
    </source>
</evidence>
<evidence type="ECO:0000313" key="10">
    <source>
        <dbReference type="Proteomes" id="UP001321749"/>
    </source>
</evidence>
<comment type="caution">
    <text evidence="9">The sequence shown here is derived from an EMBL/GenBank/DDBJ whole genome shotgun (WGS) entry which is preliminary data.</text>
</comment>
<keyword evidence="4 7" id="KW-0472">Membrane</keyword>
<keyword evidence="3 7" id="KW-1133">Transmembrane helix</keyword>
<dbReference type="Proteomes" id="UP001321749">
    <property type="component" value="Unassembled WGS sequence"/>
</dbReference>
<dbReference type="InterPro" id="IPR049326">
    <property type="entry name" value="Rhodopsin_dom_fungi"/>
</dbReference>
<dbReference type="Pfam" id="PF20684">
    <property type="entry name" value="Fung_rhodopsin"/>
    <property type="match status" value="1"/>
</dbReference>
<comment type="similarity">
    <text evidence="5">Belongs to the SAT4 family.</text>
</comment>
<sequence>MMESYPSSPLQRFGLAIIFFFPAIATITLCLRVYSKLRFKTFGLDDLFAGLSWIASIALTVAGYACVKTSYVGISPSEIPLDWDVELAFYWTFICQLLYNPVLGLIRASILFFLLRMGSQKPRVRMAIYVLNTFNFATVVAIFFAIMFQCRPVSYFWTQFAIYGASGSGIGASEAIRKRTGKCVDQPALYMAQAAFNILTDILTLAVPFWFFLGMTMPNRLRRATLCVFGLGIVVPIVGILRMVFMYLLFYSSLGQAPYFSMTFVLSAVETNLAIACACAPTLWGLARLWFPSVFGNQVAAAGGGGVTTRGAGMTARTSHTWRFSTHRYGARVVDDANLSVDGMARGSGGSGPIYGTGSSHVEAAGLGGINGGGRRLGLTPSEEEIMVNYGIVQKGEEGEILGPDMGDYGNGGGGGGGGGS</sequence>
<feature type="compositionally biased region" description="Gly residues" evidence="6">
    <location>
        <begin position="409"/>
        <end position="421"/>
    </location>
</feature>
<dbReference type="AlphaFoldDB" id="A0AAV9HAY9"/>
<keyword evidence="10" id="KW-1185">Reference proteome</keyword>
<feature type="transmembrane region" description="Helical" evidence="7">
    <location>
        <begin position="87"/>
        <end position="115"/>
    </location>
</feature>
<dbReference type="InterPro" id="IPR052337">
    <property type="entry name" value="SAT4-like"/>
</dbReference>
<feature type="transmembrane region" description="Helical" evidence="7">
    <location>
        <begin position="127"/>
        <end position="148"/>
    </location>
</feature>
<feature type="transmembrane region" description="Helical" evidence="7">
    <location>
        <begin position="225"/>
        <end position="250"/>
    </location>
</feature>
<evidence type="ECO:0000256" key="5">
    <source>
        <dbReference type="ARBA" id="ARBA00038359"/>
    </source>
</evidence>
<evidence type="ECO:0000313" key="9">
    <source>
        <dbReference type="EMBL" id="KAK4457795.1"/>
    </source>
</evidence>
<feature type="domain" description="Rhodopsin" evidence="8">
    <location>
        <begin position="31"/>
        <end position="287"/>
    </location>
</feature>
<feature type="transmembrane region" description="Helical" evidence="7">
    <location>
        <begin position="12"/>
        <end position="35"/>
    </location>
</feature>
<reference evidence="9" key="2">
    <citation type="submission" date="2023-06" db="EMBL/GenBank/DDBJ databases">
        <authorList>
            <consortium name="Lawrence Berkeley National Laboratory"/>
            <person name="Mondo S.J."/>
            <person name="Hensen N."/>
            <person name="Bonometti L."/>
            <person name="Westerberg I."/>
            <person name="Brannstrom I.O."/>
            <person name="Guillou S."/>
            <person name="Cros-Aarteil S."/>
            <person name="Calhoun S."/>
            <person name="Haridas S."/>
            <person name="Kuo A."/>
            <person name="Pangilinan J."/>
            <person name="Riley R."/>
            <person name="Labutti K."/>
            <person name="Andreopoulos B."/>
            <person name="Lipzen A."/>
            <person name="Chen C."/>
            <person name="Yanf M."/>
            <person name="Daum C."/>
            <person name="Ng V."/>
            <person name="Clum A."/>
            <person name="Steindorff A."/>
            <person name="Ohm R."/>
            <person name="Martin F."/>
            <person name="Silar P."/>
            <person name="Natvig D."/>
            <person name="Lalanne C."/>
            <person name="Gautier V."/>
            <person name="Ament-Velasquez S.L."/>
            <person name="Kruys A."/>
            <person name="Hutchinson M.I."/>
            <person name="Powell A.J."/>
            <person name="Barry K."/>
            <person name="Miller A.N."/>
            <person name="Grigoriev I.V."/>
            <person name="Debuchy R."/>
            <person name="Gladieux P."/>
            <person name="Thoren M.H."/>
            <person name="Johannesson H."/>
        </authorList>
    </citation>
    <scope>NUCLEOTIDE SEQUENCE</scope>
    <source>
        <strain evidence="9">PSN324</strain>
    </source>
</reference>
<accession>A0AAV9HAY9</accession>
<evidence type="ECO:0000256" key="3">
    <source>
        <dbReference type="ARBA" id="ARBA00022989"/>
    </source>
</evidence>
<reference evidence="9" key="1">
    <citation type="journal article" date="2023" name="Mol. Phylogenet. Evol.">
        <title>Genome-scale phylogeny and comparative genomics of the fungal order Sordariales.</title>
        <authorList>
            <person name="Hensen N."/>
            <person name="Bonometti L."/>
            <person name="Westerberg I."/>
            <person name="Brannstrom I.O."/>
            <person name="Guillou S."/>
            <person name="Cros-Aarteil S."/>
            <person name="Calhoun S."/>
            <person name="Haridas S."/>
            <person name="Kuo A."/>
            <person name="Mondo S."/>
            <person name="Pangilinan J."/>
            <person name="Riley R."/>
            <person name="LaButti K."/>
            <person name="Andreopoulos B."/>
            <person name="Lipzen A."/>
            <person name="Chen C."/>
            <person name="Yan M."/>
            <person name="Daum C."/>
            <person name="Ng V."/>
            <person name="Clum A."/>
            <person name="Steindorff A."/>
            <person name="Ohm R.A."/>
            <person name="Martin F."/>
            <person name="Silar P."/>
            <person name="Natvig D.O."/>
            <person name="Lalanne C."/>
            <person name="Gautier V."/>
            <person name="Ament-Velasquez S.L."/>
            <person name="Kruys A."/>
            <person name="Hutchinson M.I."/>
            <person name="Powell A.J."/>
            <person name="Barry K."/>
            <person name="Miller A.N."/>
            <person name="Grigoriev I.V."/>
            <person name="Debuchy R."/>
            <person name="Gladieux P."/>
            <person name="Hiltunen Thoren M."/>
            <person name="Johannesson H."/>
        </authorList>
    </citation>
    <scope>NUCLEOTIDE SEQUENCE</scope>
    <source>
        <strain evidence="9">PSN324</strain>
    </source>
</reference>
<keyword evidence="2 7" id="KW-0812">Transmembrane</keyword>
<evidence type="ECO:0000256" key="7">
    <source>
        <dbReference type="SAM" id="Phobius"/>
    </source>
</evidence>
<dbReference type="EMBL" id="MU865097">
    <property type="protein sequence ID" value="KAK4457795.1"/>
    <property type="molecule type" value="Genomic_DNA"/>
</dbReference>
<dbReference type="PANTHER" id="PTHR33048:SF55">
    <property type="entry name" value="INTEGRAL MEMBRANE PROTEIN"/>
    <property type="match status" value="1"/>
</dbReference>